<dbReference type="Proteomes" id="UP001499974">
    <property type="component" value="Unassembled WGS sequence"/>
</dbReference>
<accession>A0ABP8XIM2</accession>
<protein>
    <submittedName>
        <fullName evidence="1">Uncharacterized protein</fullName>
    </submittedName>
</protein>
<organism evidence="1 2">
    <name type="scientific">Nocardioides conyzicola</name>
    <dbReference type="NCBI Taxonomy" id="1651781"/>
    <lineage>
        <taxon>Bacteria</taxon>
        <taxon>Bacillati</taxon>
        <taxon>Actinomycetota</taxon>
        <taxon>Actinomycetes</taxon>
        <taxon>Propionibacteriales</taxon>
        <taxon>Nocardioidaceae</taxon>
        <taxon>Nocardioides</taxon>
    </lineage>
</organism>
<dbReference type="EMBL" id="BAABKM010000002">
    <property type="protein sequence ID" value="GAA4708350.1"/>
    <property type="molecule type" value="Genomic_DNA"/>
</dbReference>
<evidence type="ECO:0000313" key="1">
    <source>
        <dbReference type="EMBL" id="GAA4708350.1"/>
    </source>
</evidence>
<evidence type="ECO:0000313" key="2">
    <source>
        <dbReference type="Proteomes" id="UP001499974"/>
    </source>
</evidence>
<keyword evidence="2" id="KW-1185">Reference proteome</keyword>
<sequence length="115" mass="12593">MRTAGDYPNGARTRRRALTTELTEVRWVGTLASRLDRLKVLAPVIPDFVLEHSVRQPIGLNYAAPRVTDDPASIDTVQIVVANARSRRCTILRRSIVARPIGQTAAYSVTDVGPG</sequence>
<reference evidence="2" key="1">
    <citation type="journal article" date="2019" name="Int. J. Syst. Evol. Microbiol.">
        <title>The Global Catalogue of Microorganisms (GCM) 10K type strain sequencing project: providing services to taxonomists for standard genome sequencing and annotation.</title>
        <authorList>
            <consortium name="The Broad Institute Genomics Platform"/>
            <consortium name="The Broad Institute Genome Sequencing Center for Infectious Disease"/>
            <person name="Wu L."/>
            <person name="Ma J."/>
        </authorList>
    </citation>
    <scope>NUCLEOTIDE SEQUENCE [LARGE SCALE GENOMIC DNA]</scope>
    <source>
        <strain evidence="2">JCM 18531</strain>
    </source>
</reference>
<proteinExistence type="predicted"/>
<name>A0ABP8XIM2_9ACTN</name>
<comment type="caution">
    <text evidence="1">The sequence shown here is derived from an EMBL/GenBank/DDBJ whole genome shotgun (WGS) entry which is preliminary data.</text>
</comment>
<gene>
    <name evidence="1" type="ORF">GCM10023349_28820</name>
</gene>